<feature type="domain" description="YqcC-like" evidence="2">
    <location>
        <begin position="8"/>
        <end position="104"/>
    </location>
</feature>
<keyword evidence="4" id="KW-1185">Reference proteome</keyword>
<dbReference type="InterPro" id="IPR036814">
    <property type="entry name" value="YqcC-like_sf"/>
</dbReference>
<dbReference type="AlphaFoldDB" id="A0A0U5L6T4"/>
<sequence length="111" mass="12581">MLLTPEQQVAAYLNEIEQVLKKYDLWRTAAPDAAAFTSVEPFCVDTMHALEWLQWILIPRMRALLDAQRPLPGSFAIVPYYEMALEADLSGRTELLLVLNRLDAVFTDGQA</sequence>
<dbReference type="InterPro" id="IPR007384">
    <property type="entry name" value="UCP006257"/>
</dbReference>
<dbReference type="PIRSF" id="PIRSF006257">
    <property type="entry name" value="UCP006257"/>
    <property type="match status" value="1"/>
</dbReference>
<protein>
    <recommendedName>
        <fullName evidence="2">YqcC-like domain-containing protein</fullName>
    </recommendedName>
</protein>
<dbReference type="STRING" id="1619313.EM595_2833"/>
<dbReference type="EMBL" id="LN907827">
    <property type="protein sequence ID" value="CUU25064.1"/>
    <property type="molecule type" value="Genomic_DNA"/>
</dbReference>
<accession>A0A0U5L6T4</accession>
<dbReference type="KEGG" id="ege:EM595_2833"/>
<dbReference type="PANTHER" id="PTHR39586">
    <property type="entry name" value="CYTOPLASMIC PROTEIN-RELATED"/>
    <property type="match status" value="1"/>
</dbReference>
<evidence type="ECO:0000256" key="1">
    <source>
        <dbReference type="ARBA" id="ARBA00060999"/>
    </source>
</evidence>
<dbReference type="SUPFAM" id="SSF158452">
    <property type="entry name" value="YqcC-like"/>
    <property type="match status" value="1"/>
</dbReference>
<gene>
    <name evidence="3" type="ORF">EM595_2833</name>
</gene>
<dbReference type="PANTHER" id="PTHR39586:SF1">
    <property type="entry name" value="CYTOPLASMIC PROTEIN"/>
    <property type="match status" value="1"/>
</dbReference>
<name>A0A0U5L6T4_9GAMM</name>
<evidence type="ECO:0000259" key="2">
    <source>
        <dbReference type="Pfam" id="PF04287"/>
    </source>
</evidence>
<dbReference type="InterPro" id="IPR023376">
    <property type="entry name" value="YqcC-like_dom"/>
</dbReference>
<dbReference type="GO" id="GO:0044010">
    <property type="term" value="P:single-species biofilm formation"/>
    <property type="evidence" value="ECO:0007669"/>
    <property type="project" value="TreeGrafter"/>
</dbReference>
<dbReference type="PATRIC" id="fig|1619313.3.peg.2941"/>
<dbReference type="Proteomes" id="UP000059419">
    <property type="component" value="Chromosome 1"/>
</dbReference>
<dbReference type="Pfam" id="PF04287">
    <property type="entry name" value="DUF446"/>
    <property type="match status" value="1"/>
</dbReference>
<evidence type="ECO:0000313" key="4">
    <source>
        <dbReference type="Proteomes" id="UP000059419"/>
    </source>
</evidence>
<dbReference type="FunFam" id="1.20.1440.40:FF:000001">
    <property type="entry name" value="DUF446 domain protein"/>
    <property type="match status" value="1"/>
</dbReference>
<dbReference type="OrthoDB" id="8794567at2"/>
<organism evidence="3 4">
    <name type="scientific">Duffyella gerundensis</name>
    <dbReference type="NCBI Taxonomy" id="1619313"/>
    <lineage>
        <taxon>Bacteria</taxon>
        <taxon>Pseudomonadati</taxon>
        <taxon>Pseudomonadota</taxon>
        <taxon>Gammaproteobacteria</taxon>
        <taxon>Enterobacterales</taxon>
        <taxon>Erwiniaceae</taxon>
        <taxon>Duffyella</taxon>
    </lineage>
</organism>
<reference evidence="4" key="1">
    <citation type="submission" date="2015-11" db="EMBL/GenBank/DDBJ databases">
        <authorList>
            <person name="Blom J."/>
        </authorList>
    </citation>
    <scope>NUCLEOTIDE SEQUENCE [LARGE SCALE GENOMIC DNA]</scope>
</reference>
<evidence type="ECO:0000313" key="3">
    <source>
        <dbReference type="EMBL" id="CUU25064.1"/>
    </source>
</evidence>
<dbReference type="Gene3D" id="1.20.1440.40">
    <property type="entry name" value="YqcC-like"/>
    <property type="match status" value="1"/>
</dbReference>
<comment type="similarity">
    <text evidence="1">To the N-terminal of E.carotovora exoenzyme regulation regulon ORF1. The C-terminal part is colinear with YqcB.</text>
</comment>
<proteinExistence type="predicted"/>